<name>A0A1H0DTX1_ALLAB</name>
<dbReference type="AlphaFoldDB" id="A0A1H0DTX1"/>
<proteinExistence type="predicted"/>
<dbReference type="STRING" id="211114.SAMN04489726_7997"/>
<dbReference type="EMBL" id="LT629701">
    <property type="protein sequence ID" value="SDN73687.1"/>
    <property type="molecule type" value="Genomic_DNA"/>
</dbReference>
<accession>A0A1H0DTX1</accession>
<dbReference type="RefSeq" id="WP_030431968.1">
    <property type="nucleotide sequence ID" value="NZ_JOEF01000022.1"/>
</dbReference>
<dbReference type="eggNOG" id="ENOG5032FCP">
    <property type="taxonomic scope" value="Bacteria"/>
</dbReference>
<keyword evidence="3" id="KW-1185">Reference proteome</keyword>
<protein>
    <submittedName>
        <fullName evidence="2">Uncharacterized protein</fullName>
    </submittedName>
</protein>
<feature type="region of interest" description="Disordered" evidence="1">
    <location>
        <begin position="79"/>
        <end position="105"/>
    </location>
</feature>
<evidence type="ECO:0000313" key="3">
    <source>
        <dbReference type="Proteomes" id="UP000183376"/>
    </source>
</evidence>
<organism evidence="2 3">
    <name type="scientific">Allokutzneria albata</name>
    <name type="common">Kibdelosporangium albatum</name>
    <dbReference type="NCBI Taxonomy" id="211114"/>
    <lineage>
        <taxon>Bacteria</taxon>
        <taxon>Bacillati</taxon>
        <taxon>Actinomycetota</taxon>
        <taxon>Actinomycetes</taxon>
        <taxon>Pseudonocardiales</taxon>
        <taxon>Pseudonocardiaceae</taxon>
        <taxon>Allokutzneria</taxon>
    </lineage>
</organism>
<reference evidence="2 3" key="1">
    <citation type="submission" date="2016-10" db="EMBL/GenBank/DDBJ databases">
        <authorList>
            <person name="de Groot N.N."/>
        </authorList>
    </citation>
    <scope>NUCLEOTIDE SEQUENCE [LARGE SCALE GENOMIC DNA]</scope>
    <source>
        <strain evidence="2 3">DSM 44149</strain>
    </source>
</reference>
<evidence type="ECO:0000256" key="1">
    <source>
        <dbReference type="SAM" id="MobiDB-lite"/>
    </source>
</evidence>
<sequence>MNNDDIDVLEHAAHLTGMKHEEVRAAFVDDDGVYEVLTHDGVTTWVDGHGRVLEPRTPRISVEVGAAAAGRLLDVLTDLSNTEGQEQEEGAGGQPSTPIDDVPEGSVAAVLEWVGDDATRAQAALEVEQAREQPRTSLLTALEKVVGS</sequence>
<dbReference type="Proteomes" id="UP000183376">
    <property type="component" value="Chromosome I"/>
</dbReference>
<gene>
    <name evidence="2" type="ORF">SAMN04489726_7997</name>
</gene>
<evidence type="ECO:0000313" key="2">
    <source>
        <dbReference type="EMBL" id="SDN73687.1"/>
    </source>
</evidence>